<sequence>MTDRTTLTESANMCGDASATLARYRALLAGAANLHAPCIQHAISDLRRVAVEIECAAVALAQAQRGAA</sequence>
<dbReference type="RefSeq" id="WP_167309914.1">
    <property type="nucleotide sequence ID" value="NZ_CATVXE010000006.1"/>
</dbReference>
<dbReference type="Proteomes" id="UP001190452">
    <property type="component" value="Unassembled WGS sequence"/>
</dbReference>
<dbReference type="Proteomes" id="UP001190002">
    <property type="component" value="Unassembled WGS sequence"/>
</dbReference>
<accession>A0AAD2AKI1</accession>
<evidence type="ECO:0000313" key="1">
    <source>
        <dbReference type="EMBL" id="CAJ0682349.1"/>
    </source>
</evidence>
<dbReference type="EMBL" id="CATVXE010000006">
    <property type="protein sequence ID" value="CAJ0682349.1"/>
    <property type="molecule type" value="Genomic_DNA"/>
</dbReference>
<dbReference type="EMBL" id="CAUDKV010000012">
    <property type="protein sequence ID" value="CAJ0878723.1"/>
    <property type="molecule type" value="Genomic_DNA"/>
</dbReference>
<protein>
    <submittedName>
        <fullName evidence="1">Uncharacterized protein</fullName>
    </submittedName>
</protein>
<dbReference type="AlphaFoldDB" id="A0AAD2AKI1"/>
<evidence type="ECO:0000313" key="4">
    <source>
        <dbReference type="Proteomes" id="UP001190452"/>
    </source>
</evidence>
<keyword evidence="4" id="KW-1185">Reference proteome</keyword>
<gene>
    <name evidence="2" type="ORF">R77569_03013</name>
    <name evidence="1" type="ORF">R77591_01796</name>
</gene>
<name>A0AAD2AKI1_9RALS</name>
<evidence type="ECO:0000313" key="3">
    <source>
        <dbReference type="Proteomes" id="UP001190002"/>
    </source>
</evidence>
<reference evidence="1 4" key="1">
    <citation type="submission" date="2023-07" db="EMBL/GenBank/DDBJ databases">
        <authorList>
            <person name="Peeters C."/>
        </authorList>
    </citation>
    <scope>NUCLEOTIDE SEQUENCE</scope>
    <source>
        <strain evidence="2 4">R-77569</strain>
        <strain evidence="1">R-77591</strain>
    </source>
</reference>
<evidence type="ECO:0000313" key="2">
    <source>
        <dbReference type="EMBL" id="CAJ0878723.1"/>
    </source>
</evidence>
<organism evidence="1 3">
    <name type="scientific">Ralstonia mannitolilytica</name>
    <dbReference type="NCBI Taxonomy" id="105219"/>
    <lineage>
        <taxon>Bacteria</taxon>
        <taxon>Pseudomonadati</taxon>
        <taxon>Pseudomonadota</taxon>
        <taxon>Betaproteobacteria</taxon>
        <taxon>Burkholderiales</taxon>
        <taxon>Burkholderiaceae</taxon>
        <taxon>Ralstonia</taxon>
    </lineage>
</organism>
<proteinExistence type="predicted"/>
<comment type="caution">
    <text evidence="1">The sequence shown here is derived from an EMBL/GenBank/DDBJ whole genome shotgun (WGS) entry which is preliminary data.</text>
</comment>